<evidence type="ECO:0000256" key="1">
    <source>
        <dbReference type="SAM" id="MobiDB-lite"/>
    </source>
</evidence>
<gene>
    <name evidence="2" type="ORF">GSTENG00037908001</name>
</gene>
<comment type="caution">
    <text evidence="2">The sequence shown here is derived from an EMBL/GenBank/DDBJ whole genome shotgun (WGS) entry which is preliminary data.</text>
</comment>
<organism evidence="2">
    <name type="scientific">Tetraodon nigroviridis</name>
    <name type="common">Spotted green pufferfish</name>
    <name type="synonym">Chelonodon nigroviridis</name>
    <dbReference type="NCBI Taxonomy" id="99883"/>
    <lineage>
        <taxon>Eukaryota</taxon>
        <taxon>Metazoa</taxon>
        <taxon>Chordata</taxon>
        <taxon>Craniata</taxon>
        <taxon>Vertebrata</taxon>
        <taxon>Euteleostomi</taxon>
        <taxon>Actinopterygii</taxon>
        <taxon>Neopterygii</taxon>
        <taxon>Teleostei</taxon>
        <taxon>Neoteleostei</taxon>
        <taxon>Acanthomorphata</taxon>
        <taxon>Eupercaria</taxon>
        <taxon>Tetraodontiformes</taxon>
        <taxon>Tetradontoidea</taxon>
        <taxon>Tetraodontidae</taxon>
        <taxon>Tetraodon</taxon>
    </lineage>
</organism>
<feature type="compositionally biased region" description="Gly residues" evidence="1">
    <location>
        <begin position="1"/>
        <end position="12"/>
    </location>
</feature>
<accession>Q4RB70</accession>
<evidence type="ECO:0000313" key="2">
    <source>
        <dbReference type="EMBL" id="CAG14363.1"/>
    </source>
</evidence>
<protein>
    <submittedName>
        <fullName evidence="2">(spotted green pufferfish) hypothetical protein</fullName>
    </submittedName>
</protein>
<dbReference type="AlphaFoldDB" id="Q4RB70"/>
<reference evidence="2" key="2">
    <citation type="submission" date="2004-02" db="EMBL/GenBank/DDBJ databases">
        <authorList>
            <consortium name="Genoscope"/>
            <consortium name="Whitehead Institute Centre for Genome Research"/>
        </authorList>
    </citation>
    <scope>NUCLEOTIDE SEQUENCE</scope>
</reference>
<reference evidence="2" key="1">
    <citation type="journal article" date="2004" name="Nature">
        <title>Genome duplication in the teleost fish Tetraodon nigroviridis reveals the early vertebrate proto-karyotype.</title>
        <authorList>
            <person name="Jaillon O."/>
            <person name="Aury J.-M."/>
            <person name="Brunet F."/>
            <person name="Petit J.-L."/>
            <person name="Stange-Thomann N."/>
            <person name="Mauceli E."/>
            <person name="Bouneau L."/>
            <person name="Fischer C."/>
            <person name="Ozouf-Costaz C."/>
            <person name="Bernot A."/>
            <person name="Nicaud S."/>
            <person name="Jaffe D."/>
            <person name="Fisher S."/>
            <person name="Lutfalla G."/>
            <person name="Dossat C."/>
            <person name="Segurens B."/>
            <person name="Dasilva C."/>
            <person name="Salanoubat M."/>
            <person name="Levy M."/>
            <person name="Boudet N."/>
            <person name="Castellano S."/>
            <person name="Anthouard V."/>
            <person name="Jubin C."/>
            <person name="Castelli V."/>
            <person name="Katinka M."/>
            <person name="Vacherie B."/>
            <person name="Biemont C."/>
            <person name="Skalli Z."/>
            <person name="Cattolico L."/>
            <person name="Poulain J."/>
            <person name="De Berardinis V."/>
            <person name="Cruaud C."/>
            <person name="Duprat S."/>
            <person name="Brottier P."/>
            <person name="Coutanceau J.-P."/>
            <person name="Gouzy J."/>
            <person name="Parra G."/>
            <person name="Lardier G."/>
            <person name="Chapple C."/>
            <person name="McKernan K.J."/>
            <person name="McEwan P."/>
            <person name="Bosak S."/>
            <person name="Kellis M."/>
            <person name="Volff J.-N."/>
            <person name="Guigo R."/>
            <person name="Zody M.C."/>
            <person name="Mesirov J."/>
            <person name="Lindblad-Toh K."/>
            <person name="Birren B."/>
            <person name="Nusbaum C."/>
            <person name="Kahn D."/>
            <person name="Robinson-Rechavi M."/>
            <person name="Laudet V."/>
            <person name="Schachter V."/>
            <person name="Quetier F."/>
            <person name="Saurin W."/>
            <person name="Scarpelli C."/>
            <person name="Wincker P."/>
            <person name="Lander E.S."/>
            <person name="Weissenbach J."/>
            <person name="Roest Crollius H."/>
        </authorList>
    </citation>
    <scope>NUCLEOTIDE SEQUENCE [LARGE SCALE GENOMIC DNA]</scope>
</reference>
<feature type="region of interest" description="Disordered" evidence="1">
    <location>
        <begin position="1"/>
        <end position="85"/>
    </location>
</feature>
<sequence>MGGASDGDGGGESRLLEAPVKISGPPERAAELNYQENTVAKGSRKGYSIDLSHSDSGKSVGGSEGRAANESDGEKKRDEVEKGAS</sequence>
<dbReference type="EMBL" id="CAAE01022149">
    <property type="protein sequence ID" value="CAG14363.1"/>
    <property type="molecule type" value="Genomic_DNA"/>
</dbReference>
<proteinExistence type="predicted"/>
<feature type="compositionally biased region" description="Basic and acidic residues" evidence="1">
    <location>
        <begin position="67"/>
        <end position="85"/>
    </location>
</feature>
<name>Q4RB70_TETNG</name>
<dbReference type="KEGG" id="tng:GSTEN00037908G001"/>